<dbReference type="EMBL" id="JJMM01000010">
    <property type="protein sequence ID" value="KDR95527.1"/>
    <property type="molecule type" value="Genomic_DNA"/>
</dbReference>
<dbReference type="Gene3D" id="3.30.450.20">
    <property type="entry name" value="PAS domain"/>
    <property type="match status" value="1"/>
</dbReference>
<keyword evidence="1" id="KW-0812">Transmembrane</keyword>
<keyword evidence="1" id="KW-1133">Transmembrane helix</keyword>
<keyword evidence="7" id="KW-1185">Reference proteome</keyword>
<dbReference type="OrthoDB" id="9813903at2"/>
<dbReference type="InterPro" id="IPR000700">
    <property type="entry name" value="PAS-assoc_C"/>
</dbReference>
<evidence type="ECO:0000259" key="4">
    <source>
        <dbReference type="PROSITE" id="PS50885"/>
    </source>
</evidence>
<organism evidence="6 7">
    <name type="scientific">Peptoclostridium litorale DSM 5388</name>
    <dbReference type="NCBI Taxonomy" id="1121324"/>
    <lineage>
        <taxon>Bacteria</taxon>
        <taxon>Bacillati</taxon>
        <taxon>Bacillota</taxon>
        <taxon>Clostridia</taxon>
        <taxon>Peptostreptococcales</taxon>
        <taxon>Peptoclostridiaceae</taxon>
        <taxon>Peptoclostridium</taxon>
    </lineage>
</organism>
<dbReference type="eggNOG" id="COG4251">
    <property type="taxonomic scope" value="Bacteria"/>
</dbReference>
<dbReference type="eggNOG" id="COG3706">
    <property type="taxonomic scope" value="Bacteria"/>
</dbReference>
<dbReference type="GO" id="GO:0007165">
    <property type="term" value="P:signal transduction"/>
    <property type="evidence" value="ECO:0007669"/>
    <property type="project" value="InterPro"/>
</dbReference>
<dbReference type="InterPro" id="IPR003660">
    <property type="entry name" value="HAMP_dom"/>
</dbReference>
<feature type="transmembrane region" description="Helical" evidence="1">
    <location>
        <begin position="12"/>
        <end position="32"/>
    </location>
</feature>
<protein>
    <submittedName>
        <fullName evidence="6">Diguanylate cyclase/phosphodiesterase</fullName>
    </submittedName>
</protein>
<dbReference type="InterPro" id="IPR000160">
    <property type="entry name" value="GGDEF_dom"/>
</dbReference>
<dbReference type="PANTHER" id="PTHR45138">
    <property type="entry name" value="REGULATORY COMPONENTS OF SENSORY TRANSDUCTION SYSTEM"/>
    <property type="match status" value="1"/>
</dbReference>
<dbReference type="Proteomes" id="UP000027946">
    <property type="component" value="Unassembled WGS sequence"/>
</dbReference>
<name>A0A069RMW8_PEPLI</name>
<dbReference type="STRING" id="1121324.CLIT_10c02540"/>
<dbReference type="InterPro" id="IPR050469">
    <property type="entry name" value="Diguanylate_Cyclase"/>
</dbReference>
<evidence type="ECO:0000256" key="1">
    <source>
        <dbReference type="SAM" id="Phobius"/>
    </source>
</evidence>
<evidence type="ECO:0000259" key="5">
    <source>
        <dbReference type="PROSITE" id="PS50887"/>
    </source>
</evidence>
<dbReference type="NCBIfam" id="TIGR00254">
    <property type="entry name" value="GGDEF"/>
    <property type="match status" value="1"/>
</dbReference>
<feature type="domain" description="PAS" evidence="2">
    <location>
        <begin position="378"/>
        <end position="458"/>
    </location>
</feature>
<dbReference type="PROSITE" id="PS50885">
    <property type="entry name" value="HAMP"/>
    <property type="match status" value="1"/>
</dbReference>
<dbReference type="PROSITE" id="PS50887">
    <property type="entry name" value="GGDEF"/>
    <property type="match status" value="1"/>
</dbReference>
<dbReference type="InterPro" id="IPR043128">
    <property type="entry name" value="Rev_trsase/Diguanyl_cyclase"/>
</dbReference>
<feature type="domain" description="HAMP" evidence="4">
    <location>
        <begin position="325"/>
        <end position="377"/>
    </location>
</feature>
<feature type="transmembrane region" description="Helical" evidence="1">
    <location>
        <begin position="303"/>
        <end position="328"/>
    </location>
</feature>
<dbReference type="PANTHER" id="PTHR45138:SF9">
    <property type="entry name" value="DIGUANYLATE CYCLASE DGCM-RELATED"/>
    <property type="match status" value="1"/>
</dbReference>
<gene>
    <name evidence="6" type="ORF">CLIT_10c02540</name>
</gene>
<dbReference type="SUPFAM" id="SSF55785">
    <property type="entry name" value="PYP-like sensor domain (PAS domain)"/>
    <property type="match status" value="1"/>
</dbReference>
<dbReference type="Gene3D" id="3.30.70.270">
    <property type="match status" value="1"/>
</dbReference>
<dbReference type="InterPro" id="IPR000014">
    <property type="entry name" value="PAS"/>
</dbReference>
<dbReference type="GO" id="GO:0052621">
    <property type="term" value="F:diguanylate cyclase activity"/>
    <property type="evidence" value="ECO:0007669"/>
    <property type="project" value="TreeGrafter"/>
</dbReference>
<dbReference type="SMART" id="SM00267">
    <property type="entry name" value="GGDEF"/>
    <property type="match status" value="1"/>
</dbReference>
<dbReference type="GO" id="GO:0016020">
    <property type="term" value="C:membrane"/>
    <property type="evidence" value="ECO:0007669"/>
    <property type="project" value="InterPro"/>
</dbReference>
<evidence type="ECO:0000259" key="3">
    <source>
        <dbReference type="PROSITE" id="PS50113"/>
    </source>
</evidence>
<dbReference type="CDD" id="cd01949">
    <property type="entry name" value="GGDEF"/>
    <property type="match status" value="1"/>
</dbReference>
<dbReference type="PROSITE" id="PS50112">
    <property type="entry name" value="PAS"/>
    <property type="match status" value="1"/>
</dbReference>
<dbReference type="SUPFAM" id="SSF55073">
    <property type="entry name" value="Nucleotide cyclase"/>
    <property type="match status" value="1"/>
</dbReference>
<dbReference type="InterPro" id="IPR035965">
    <property type="entry name" value="PAS-like_dom_sf"/>
</dbReference>
<evidence type="ECO:0000259" key="2">
    <source>
        <dbReference type="PROSITE" id="PS50112"/>
    </source>
</evidence>
<dbReference type="Pfam" id="PF13426">
    <property type="entry name" value="PAS_9"/>
    <property type="match status" value="1"/>
</dbReference>
<comment type="caution">
    <text evidence="6">The sequence shown here is derived from an EMBL/GenBank/DDBJ whole genome shotgun (WGS) entry which is preliminary data.</text>
</comment>
<dbReference type="PROSITE" id="PS50113">
    <property type="entry name" value="PAC"/>
    <property type="match status" value="1"/>
</dbReference>
<dbReference type="SMART" id="SM00304">
    <property type="entry name" value="HAMP"/>
    <property type="match status" value="1"/>
</dbReference>
<dbReference type="Pfam" id="PF00990">
    <property type="entry name" value="GGDEF"/>
    <property type="match status" value="1"/>
</dbReference>
<dbReference type="FunFam" id="3.30.70.270:FF:000001">
    <property type="entry name" value="Diguanylate cyclase domain protein"/>
    <property type="match status" value="1"/>
</dbReference>
<evidence type="ECO:0000313" key="6">
    <source>
        <dbReference type="EMBL" id="KDR95527.1"/>
    </source>
</evidence>
<dbReference type="InterPro" id="IPR029787">
    <property type="entry name" value="Nucleotide_cyclase"/>
</dbReference>
<sequence length="674" mass="77357">MLKLKNTSIKYSYVLTIVLIIFPVMTSCYLITSNSIKTSINRSAQIAVDQSKNSIIESMKFTEKNYELVSSYYDSVMKEGLESFGQAYDENDMDPSKIDLQKLKEAYNGIMDFYVIDENGVIIHSTFQKVLGLDFKDTPKVYKELTKIRIGGEIEISNVTAERRTQQLRKWAYMPTSDHKYLLEVGVSSEELKRYINEFDYVGIAKQLKNNNPFIRDVYVYDRNHFKLGYNELEKDEEKIKLLDRVTKNEKDYKIYGSKGFVERDYVYVNTFKGSNIEDSEKVIEIIYDYSVAALEFEEMKRAILSVMLIYAFASFMLIMFLTARYVANPLVNLAGKMENVSWNNLNVEVEYDGENEIGVLSRSFAEMAGKLSDTIISKKYLENIIDSVGDVFMVLDKEFNVKRVNEYTMNLLGYEKTEFLDKPIEKLFGGSFSREEVIGRLKESNTAENIENVLKKSDGCEIIVLSSFSALYDENMDIIGYACNSKDISKTKETLSKLEHMNIKLRESESKLIEKSTKDHLTGISNRGHIFGILKEVAKNIPNEYKSLSVVMCDADHFKSINDDYGHQIGDQVLTKIAETIKSSLRKGDHVGRYGGEEFLVILPNADKDNAVLVAERIRKDVENTLFHDGKIRMTISGGVAQYNTDGDYKEMIKRADDLLYKAKREGRNRIER</sequence>
<dbReference type="PROSITE" id="PS51257">
    <property type="entry name" value="PROKAR_LIPOPROTEIN"/>
    <property type="match status" value="1"/>
</dbReference>
<reference evidence="6 7" key="1">
    <citation type="submission" date="2014-03" db="EMBL/GenBank/DDBJ databases">
        <title>Genome sequence of Clostridium litorale W6, DSM 5388.</title>
        <authorList>
            <person name="Poehlein A."/>
            <person name="Jagirdar A."/>
            <person name="Khonsari B."/>
            <person name="Chibani C.M."/>
            <person name="Gutierrez Gutierrez D.A."/>
            <person name="Davydova E."/>
            <person name="Alghaithi H.S."/>
            <person name="Nair K.P."/>
            <person name="Dhamotharan K."/>
            <person name="Chandran L."/>
            <person name="G W."/>
            <person name="Daniel R."/>
        </authorList>
    </citation>
    <scope>NUCLEOTIDE SEQUENCE [LARGE SCALE GENOMIC DNA]</scope>
    <source>
        <strain evidence="6 7">W6</strain>
    </source>
</reference>
<dbReference type="CDD" id="cd00130">
    <property type="entry name" value="PAS"/>
    <property type="match status" value="1"/>
</dbReference>
<dbReference type="Pfam" id="PF00672">
    <property type="entry name" value="HAMP"/>
    <property type="match status" value="1"/>
</dbReference>
<dbReference type="RefSeq" id="WP_038263837.1">
    <property type="nucleotide sequence ID" value="NZ_FSRH01000010.1"/>
</dbReference>
<dbReference type="SUPFAM" id="SSF158472">
    <property type="entry name" value="HAMP domain-like"/>
    <property type="match status" value="1"/>
</dbReference>
<dbReference type="AlphaFoldDB" id="A0A069RMW8"/>
<dbReference type="CDD" id="cd06225">
    <property type="entry name" value="HAMP"/>
    <property type="match status" value="1"/>
</dbReference>
<keyword evidence="1" id="KW-0472">Membrane</keyword>
<accession>A0A069RMW8</accession>
<evidence type="ECO:0000313" key="7">
    <source>
        <dbReference type="Proteomes" id="UP000027946"/>
    </source>
</evidence>
<dbReference type="Gene3D" id="6.10.340.10">
    <property type="match status" value="1"/>
</dbReference>
<feature type="domain" description="GGDEF" evidence="5">
    <location>
        <begin position="547"/>
        <end position="674"/>
    </location>
</feature>
<proteinExistence type="predicted"/>
<feature type="domain" description="PAC" evidence="3">
    <location>
        <begin position="449"/>
        <end position="501"/>
    </location>
</feature>
<dbReference type="NCBIfam" id="TIGR00229">
    <property type="entry name" value="sensory_box"/>
    <property type="match status" value="1"/>
</dbReference>